<reference evidence="3" key="1">
    <citation type="journal article" date="2020" name="Nat. Ecol. Evol.">
        <title>Deeply conserved synteny resolves early events in vertebrate evolution.</title>
        <authorList>
            <person name="Simakov O."/>
            <person name="Marletaz F."/>
            <person name="Yue J.X."/>
            <person name="O'Connell B."/>
            <person name="Jenkins J."/>
            <person name="Brandt A."/>
            <person name="Calef R."/>
            <person name="Tung C.H."/>
            <person name="Huang T.K."/>
            <person name="Schmutz J."/>
            <person name="Satoh N."/>
            <person name="Yu J.K."/>
            <person name="Putnam N.H."/>
            <person name="Green R.E."/>
            <person name="Rokhsar D.S."/>
        </authorList>
    </citation>
    <scope>NUCLEOTIDE SEQUENCE [LARGE SCALE GENOMIC DNA]</scope>
    <source>
        <strain evidence="3">S238N-H82</strain>
    </source>
</reference>
<dbReference type="Pfam" id="PF00535">
    <property type="entry name" value="Glycos_transf_2"/>
    <property type="match status" value="1"/>
</dbReference>
<dbReference type="GeneID" id="118410769"/>
<dbReference type="RefSeq" id="XP_035668463.1">
    <property type="nucleotide sequence ID" value="XM_035812570.1"/>
</dbReference>
<dbReference type="InterPro" id="IPR001173">
    <property type="entry name" value="Glyco_trans_2-like"/>
</dbReference>
<feature type="domain" description="Glycosyltransferase 2-like" evidence="2">
    <location>
        <begin position="257"/>
        <end position="368"/>
    </location>
</feature>
<reference evidence="4" key="2">
    <citation type="submission" date="2025-08" db="UniProtKB">
        <authorList>
            <consortium name="RefSeq"/>
        </authorList>
    </citation>
    <scope>IDENTIFICATION</scope>
    <source>
        <strain evidence="4">S238N-H82</strain>
        <tissue evidence="4">Testes</tissue>
    </source>
</reference>
<dbReference type="Proteomes" id="UP000001554">
    <property type="component" value="Chromosome 1"/>
</dbReference>
<name>A0A9J7KQU7_BRAFL</name>
<feature type="transmembrane region" description="Helical" evidence="1">
    <location>
        <begin position="12"/>
        <end position="28"/>
    </location>
</feature>
<protein>
    <submittedName>
        <fullName evidence="4">Beta-1,4 N-acetylgalactosaminyltransferase 2-like isoform X1</fullName>
    </submittedName>
</protein>
<dbReference type="InterPro" id="IPR029044">
    <property type="entry name" value="Nucleotide-diphossugar_trans"/>
</dbReference>
<keyword evidence="1" id="KW-0812">Transmembrane</keyword>
<sequence>MQTAGLDKRSVFWNFLLFIAGSCCMYIFCLNSGTWECKQEHFQAISGYEIRTFLRPLERNQDHLVKFDQTVLSGLKDKSCSKCFSPPHDPATPEQKKASLTRYERRRIDLPDMKNQVDGLSPISYPAHGVYVRPMRSVWLKGIRVELFNSSDVHSNKQMEFQINATRGIFQLAGRVRWVSVNGIGANTLKISTRSPSLLNLQLKYIVYRNTEFDANIVDFAKIRFSETTVTMPIHIQHVQLPWLFIEGKGQIQDRVTVAVKTFLRYSRLRNAIKAVDQLYPGTRIVVADDTPDHLFTSFQSSNVDHFRMPAYTGYFAGRNLGLSQVSTEYFFYQDDDMMITEETKLDMLVSFLDNTNFHLVSVAVARNLFATTFDIFGNKSRTCIDQKTDPGYYMAIKNFPGFYANDVGLNAFLASTNEVKAVGFDPHPALARLGHGEFFLSALGRLRIAACEICSIRHMKGGFDAGNYTLYRRVSKKNTLERNIYNQYMHNVDCFRKQWTRSGETNRNIKKVNKNKKKIKIKNKE</sequence>
<dbReference type="Gene3D" id="3.90.550.10">
    <property type="entry name" value="Spore Coat Polysaccharide Biosynthesis Protein SpsA, Chain A"/>
    <property type="match status" value="1"/>
</dbReference>
<keyword evidence="1" id="KW-0472">Membrane</keyword>
<dbReference type="CDD" id="cd00761">
    <property type="entry name" value="Glyco_tranf_GTA_type"/>
    <property type="match status" value="1"/>
</dbReference>
<proteinExistence type="predicted"/>
<evidence type="ECO:0000256" key="1">
    <source>
        <dbReference type="SAM" id="Phobius"/>
    </source>
</evidence>
<dbReference type="PANTHER" id="PTHR15046">
    <property type="entry name" value="GLYCO_TRANS_2-LIKE DOMAIN-CONTAINING PROTEIN"/>
    <property type="match status" value="1"/>
</dbReference>
<dbReference type="SUPFAM" id="SSF53448">
    <property type="entry name" value="Nucleotide-diphospho-sugar transferases"/>
    <property type="match status" value="1"/>
</dbReference>
<gene>
    <name evidence="4" type="primary">LOC118410769</name>
</gene>
<keyword evidence="1" id="KW-1133">Transmembrane helix</keyword>
<evidence type="ECO:0000313" key="4">
    <source>
        <dbReference type="RefSeq" id="XP_035668463.1"/>
    </source>
</evidence>
<dbReference type="AlphaFoldDB" id="A0A9J7KQU7"/>
<evidence type="ECO:0000313" key="3">
    <source>
        <dbReference type="Proteomes" id="UP000001554"/>
    </source>
</evidence>
<dbReference type="OrthoDB" id="10048645at2759"/>
<dbReference type="PANTHER" id="PTHR15046:SF3">
    <property type="entry name" value="BETA-1,4 N-ACETYLGALACTOSAMINYLTRANSFERASE 2-LIKE"/>
    <property type="match status" value="1"/>
</dbReference>
<keyword evidence="3" id="KW-1185">Reference proteome</keyword>
<accession>A0A9J7KQU7</accession>
<evidence type="ECO:0000259" key="2">
    <source>
        <dbReference type="Pfam" id="PF00535"/>
    </source>
</evidence>
<dbReference type="KEGG" id="bfo:118410769"/>
<organism evidence="3 4">
    <name type="scientific">Branchiostoma floridae</name>
    <name type="common">Florida lancelet</name>
    <name type="synonym">Amphioxus</name>
    <dbReference type="NCBI Taxonomy" id="7739"/>
    <lineage>
        <taxon>Eukaryota</taxon>
        <taxon>Metazoa</taxon>
        <taxon>Chordata</taxon>
        <taxon>Cephalochordata</taxon>
        <taxon>Leptocardii</taxon>
        <taxon>Amphioxiformes</taxon>
        <taxon>Branchiostomatidae</taxon>
        <taxon>Branchiostoma</taxon>
    </lineage>
</organism>